<dbReference type="InterPro" id="IPR044143">
    <property type="entry name" value="GlgB_N_E_set_prok"/>
</dbReference>
<keyword evidence="6 10" id="KW-0328">Glycosyltransferase</keyword>
<evidence type="ECO:0000256" key="1">
    <source>
        <dbReference type="ARBA" id="ARBA00000826"/>
    </source>
</evidence>
<dbReference type="SUPFAM" id="SSF51011">
    <property type="entry name" value="Glycosyl hydrolase domain"/>
    <property type="match status" value="1"/>
</dbReference>
<dbReference type="GO" id="GO:0003844">
    <property type="term" value="F:1,4-alpha-glucan branching enzyme activity"/>
    <property type="evidence" value="ECO:0007669"/>
    <property type="project" value="UniProtKB-UniRule"/>
</dbReference>
<feature type="active site" description="Nucleophile" evidence="10 11">
    <location>
        <position position="422"/>
    </location>
</feature>
<proteinExistence type="inferred from homology"/>
<protein>
    <recommendedName>
        <fullName evidence="10">1,4-alpha-glucan branching enzyme GlgB</fullName>
        <ecNumber evidence="10">2.4.1.18</ecNumber>
    </recommendedName>
    <alternativeName>
        <fullName evidence="10">1,4-alpha-D-glucan:1,4-alpha-D-glucan 6-glucosyl-transferase</fullName>
    </alternativeName>
    <alternativeName>
        <fullName evidence="10">Alpha-(1-&gt;4)-glucan branching enzyme</fullName>
    </alternativeName>
    <alternativeName>
        <fullName evidence="10">Glycogen branching enzyme</fullName>
        <shortName evidence="10">BE</shortName>
    </alternativeName>
</protein>
<evidence type="ECO:0000256" key="9">
    <source>
        <dbReference type="ARBA" id="ARBA00023277"/>
    </source>
</evidence>
<dbReference type="GO" id="GO:0004553">
    <property type="term" value="F:hydrolase activity, hydrolyzing O-glycosyl compounds"/>
    <property type="evidence" value="ECO:0007669"/>
    <property type="project" value="InterPro"/>
</dbReference>
<gene>
    <name evidence="10" type="primary">glgB</name>
    <name evidence="13" type="ORF">AWM79_04935</name>
</gene>
<evidence type="ECO:0000313" key="13">
    <source>
        <dbReference type="EMBL" id="AMB84685.1"/>
    </source>
</evidence>
<dbReference type="STRING" id="46677.AWM79_04935"/>
<comment type="pathway">
    <text evidence="3 10">Glycan biosynthesis; glycogen biosynthesis.</text>
</comment>
<feature type="domain" description="Glycosyl hydrolase family 13 catalytic" evidence="12">
    <location>
        <begin position="260"/>
        <end position="611"/>
    </location>
</feature>
<name>A0A0X1SXV2_PSEAA</name>
<keyword evidence="7 10" id="KW-0808">Transferase</keyword>
<dbReference type="InterPro" id="IPR014756">
    <property type="entry name" value="Ig_E-set"/>
</dbReference>
<dbReference type="NCBIfam" id="TIGR01515">
    <property type="entry name" value="branching_enzym"/>
    <property type="match status" value="1"/>
</dbReference>
<dbReference type="InterPro" id="IPR004193">
    <property type="entry name" value="Glyco_hydro_13_N"/>
</dbReference>
<evidence type="ECO:0000256" key="7">
    <source>
        <dbReference type="ARBA" id="ARBA00022679"/>
    </source>
</evidence>
<dbReference type="InterPro" id="IPR054169">
    <property type="entry name" value="GlgB_N"/>
</dbReference>
<dbReference type="SUPFAM" id="SSF81296">
    <property type="entry name" value="E set domains"/>
    <property type="match status" value="2"/>
</dbReference>
<keyword evidence="8 10" id="KW-0320">Glycogen biosynthesis</keyword>
<dbReference type="FunFam" id="2.60.40.10:FF:000169">
    <property type="entry name" value="1,4-alpha-glucan branching enzyme GlgB"/>
    <property type="match status" value="1"/>
</dbReference>
<dbReference type="RefSeq" id="WP_017131218.1">
    <property type="nucleotide sequence ID" value="NZ_CP014135.1"/>
</dbReference>
<dbReference type="InterPro" id="IPR017853">
    <property type="entry name" value="GH"/>
</dbReference>
<dbReference type="OrthoDB" id="9800174at2"/>
<evidence type="ECO:0000256" key="2">
    <source>
        <dbReference type="ARBA" id="ARBA00002953"/>
    </source>
</evidence>
<sequence length="744" mass="83717">MNSSQDPGKIKVGLLPADHDIEALVRAEHQDPFAILGPHDDGAGGQFIRAFLPGALSVQVLARGSERVLVSLDNSAVPGLYVGRCADRQPYLLRIHWAGGEQVCEDPYSFGPLLGEMDLYLFAEGNHRDLSGCFGAQPMTVEGIDGVRFAVWAPNARRVSVVGDFNIWDGRRHPMRLRHSSGVWEIFIPRLQPGEAYKYEILGAEAILPLKADPVALATQLPPDTASQVASPLHIEWQDQEWMQARGERQRPNAPLSIYELHAGSWQCEIDEAGEVSRQYRWGELAERLIPYVRQLGFTHIELMPIMEHPFGGSWGYQPLSQFAPSARYGPPEEFAAFVNACHQANIGVILDWVPAHFPTDSHGLAQFDGTALYEYGNPLEGFHQDWDTLIYNLGRTEVHGFMLASALHWLKHFHVDGLRVDAVASMLYRDYSRKAGEWVPNRHGGRENLEAIDFLRHLNDVVALEAPGALVIAEESTAWPGVSQGTQQGGLGFTHKWNMGWMHDSLHYIQQDPVYRAHHHNELSFGLVYAWSERFILPISHDEVVHGKHSLIDKMPGDRWQKFANLRAYLSFMWAHPGKKLLFMGCEFGQWREWNHDQQLDWYLLQYPEHLGVQKLVSDLNRLYCEEPALHDQDDAPQGFQWLIGDDAINSVYAWLRWSREGRPLLVVANFTPVPREAYRIGVPFAGQWKEVINSDAAIYAGSNYGNGGGAFTEDRASHGQASSLVLNLPPLAVLMLQPLARD</sequence>
<dbReference type="AlphaFoldDB" id="A0A0X1SXV2"/>
<comment type="similarity">
    <text evidence="4 10">Belongs to the glycosyl hydrolase 13 family. GlgB subfamily.</text>
</comment>
<evidence type="ECO:0000256" key="3">
    <source>
        <dbReference type="ARBA" id="ARBA00004964"/>
    </source>
</evidence>
<dbReference type="EC" id="2.4.1.18" evidence="10"/>
<feature type="active site" description="Proton donor" evidence="10 11">
    <location>
        <position position="475"/>
    </location>
</feature>
<organism evidence="13 14">
    <name type="scientific">Pseudomonas agarici</name>
    <dbReference type="NCBI Taxonomy" id="46677"/>
    <lineage>
        <taxon>Bacteria</taxon>
        <taxon>Pseudomonadati</taxon>
        <taxon>Pseudomonadota</taxon>
        <taxon>Gammaproteobacteria</taxon>
        <taxon>Pseudomonadales</taxon>
        <taxon>Pseudomonadaceae</taxon>
        <taxon>Pseudomonas</taxon>
    </lineage>
</organism>
<dbReference type="Pfam" id="PF22019">
    <property type="entry name" value="GlgB_N"/>
    <property type="match status" value="1"/>
</dbReference>
<dbReference type="SUPFAM" id="SSF51445">
    <property type="entry name" value="(Trans)glycosidases"/>
    <property type="match status" value="1"/>
</dbReference>
<evidence type="ECO:0000256" key="11">
    <source>
        <dbReference type="PIRSR" id="PIRSR000463-1"/>
    </source>
</evidence>
<evidence type="ECO:0000259" key="12">
    <source>
        <dbReference type="SMART" id="SM00642"/>
    </source>
</evidence>
<dbReference type="NCBIfam" id="NF008967">
    <property type="entry name" value="PRK12313.1"/>
    <property type="match status" value="1"/>
</dbReference>
<evidence type="ECO:0000256" key="8">
    <source>
        <dbReference type="ARBA" id="ARBA00023056"/>
    </source>
</evidence>
<dbReference type="Gene3D" id="2.60.40.10">
    <property type="entry name" value="Immunoglobulins"/>
    <property type="match status" value="1"/>
</dbReference>
<dbReference type="InterPro" id="IPR006048">
    <property type="entry name" value="A-amylase/branching_C"/>
</dbReference>
<dbReference type="InterPro" id="IPR037439">
    <property type="entry name" value="Branching_enzy"/>
</dbReference>
<dbReference type="KEGG" id="pagb:AWM79_04935"/>
<keyword evidence="9 10" id="KW-0119">Carbohydrate metabolism</keyword>
<dbReference type="HAMAP" id="MF_00685">
    <property type="entry name" value="GlgB"/>
    <property type="match status" value="1"/>
</dbReference>
<dbReference type="InterPro" id="IPR013780">
    <property type="entry name" value="Glyco_hydro_b"/>
</dbReference>
<dbReference type="Proteomes" id="UP000063229">
    <property type="component" value="Chromosome"/>
</dbReference>
<dbReference type="SMART" id="SM00642">
    <property type="entry name" value="Aamy"/>
    <property type="match status" value="1"/>
</dbReference>
<dbReference type="PANTHER" id="PTHR43651">
    <property type="entry name" value="1,4-ALPHA-GLUCAN-BRANCHING ENZYME"/>
    <property type="match status" value="1"/>
</dbReference>
<evidence type="ECO:0000313" key="14">
    <source>
        <dbReference type="Proteomes" id="UP000063229"/>
    </source>
</evidence>
<dbReference type="Pfam" id="PF00128">
    <property type="entry name" value="Alpha-amylase"/>
    <property type="match status" value="1"/>
</dbReference>
<dbReference type="FunFam" id="3.20.20.80:FF:000003">
    <property type="entry name" value="1,4-alpha-glucan branching enzyme GlgB"/>
    <property type="match status" value="1"/>
</dbReference>
<comment type="subunit">
    <text evidence="10">Monomer.</text>
</comment>
<evidence type="ECO:0000256" key="4">
    <source>
        <dbReference type="ARBA" id="ARBA00009000"/>
    </source>
</evidence>
<keyword evidence="14" id="KW-1185">Reference proteome</keyword>
<dbReference type="InterPro" id="IPR013783">
    <property type="entry name" value="Ig-like_fold"/>
</dbReference>
<dbReference type="PIRSF" id="PIRSF000463">
    <property type="entry name" value="GlgB"/>
    <property type="match status" value="1"/>
</dbReference>
<evidence type="ECO:0000256" key="6">
    <source>
        <dbReference type="ARBA" id="ARBA00022676"/>
    </source>
</evidence>
<dbReference type="PANTHER" id="PTHR43651:SF3">
    <property type="entry name" value="1,4-ALPHA-GLUCAN-BRANCHING ENZYME"/>
    <property type="match status" value="1"/>
</dbReference>
<dbReference type="UniPathway" id="UPA00164"/>
<dbReference type="Gene3D" id="2.60.40.1180">
    <property type="entry name" value="Golgi alpha-mannosidase II"/>
    <property type="match status" value="1"/>
</dbReference>
<dbReference type="Pfam" id="PF02922">
    <property type="entry name" value="CBM_48"/>
    <property type="match status" value="1"/>
</dbReference>
<evidence type="ECO:0000256" key="10">
    <source>
        <dbReference type="HAMAP-Rule" id="MF_00685"/>
    </source>
</evidence>
<reference evidence="13 14" key="1">
    <citation type="submission" date="2016-01" db="EMBL/GenBank/DDBJ databases">
        <authorList>
            <person name="McClelland M."/>
            <person name="Jain A."/>
            <person name="Saraogi P."/>
            <person name="Mendelson R."/>
            <person name="Westerman R."/>
            <person name="SanMiguel P."/>
            <person name="Csonka L."/>
        </authorList>
    </citation>
    <scope>NUCLEOTIDE SEQUENCE [LARGE SCALE GENOMIC DNA]</scope>
    <source>
        <strain evidence="13 14">NCPPB 2472</strain>
    </source>
</reference>
<dbReference type="InterPro" id="IPR006407">
    <property type="entry name" value="GlgB"/>
</dbReference>
<dbReference type="GO" id="GO:0005829">
    <property type="term" value="C:cytosol"/>
    <property type="evidence" value="ECO:0007669"/>
    <property type="project" value="TreeGrafter"/>
</dbReference>
<dbReference type="CDD" id="cd11322">
    <property type="entry name" value="AmyAc_Glg_BE"/>
    <property type="match status" value="1"/>
</dbReference>
<dbReference type="InterPro" id="IPR006047">
    <property type="entry name" value="GH13_cat_dom"/>
</dbReference>
<dbReference type="FunFam" id="2.60.40.1180:FF:000002">
    <property type="entry name" value="1,4-alpha-glucan branching enzyme GlgB"/>
    <property type="match status" value="1"/>
</dbReference>
<keyword evidence="5 10" id="KW-0321">Glycogen metabolism</keyword>
<accession>A0A0X1SXV2</accession>
<dbReference type="GO" id="GO:0005978">
    <property type="term" value="P:glycogen biosynthetic process"/>
    <property type="evidence" value="ECO:0007669"/>
    <property type="project" value="UniProtKB-UniRule"/>
</dbReference>
<dbReference type="CDD" id="cd02855">
    <property type="entry name" value="E_set_GBE_prok_N"/>
    <property type="match status" value="1"/>
</dbReference>
<dbReference type="NCBIfam" id="NF003811">
    <property type="entry name" value="PRK05402.1"/>
    <property type="match status" value="1"/>
</dbReference>
<comment type="catalytic activity">
    <reaction evidence="1 10">
        <text>Transfers a segment of a (1-&gt;4)-alpha-D-glucan chain to a primary hydroxy group in a similar glucan chain.</text>
        <dbReference type="EC" id="2.4.1.18"/>
    </reaction>
</comment>
<dbReference type="Gene3D" id="3.20.20.80">
    <property type="entry name" value="Glycosidases"/>
    <property type="match status" value="1"/>
</dbReference>
<dbReference type="EMBL" id="CP014135">
    <property type="protein sequence ID" value="AMB84685.1"/>
    <property type="molecule type" value="Genomic_DNA"/>
</dbReference>
<evidence type="ECO:0000256" key="5">
    <source>
        <dbReference type="ARBA" id="ARBA00022600"/>
    </source>
</evidence>
<dbReference type="Pfam" id="PF02806">
    <property type="entry name" value="Alpha-amylase_C"/>
    <property type="match status" value="1"/>
</dbReference>
<dbReference type="GO" id="GO:0043169">
    <property type="term" value="F:cation binding"/>
    <property type="evidence" value="ECO:0007669"/>
    <property type="project" value="InterPro"/>
</dbReference>
<comment type="function">
    <text evidence="2 10">Catalyzes the formation of the alpha-1,6-glucosidic linkages in glycogen by scission of a 1,4-alpha-linked oligosaccharide from growing alpha-1,4-glucan chains and the subsequent attachment of the oligosaccharide to the alpha-1,6 position.</text>
</comment>